<dbReference type="Pfam" id="PF12079">
    <property type="entry name" value="DUF3558"/>
    <property type="match status" value="1"/>
</dbReference>
<feature type="signal peptide" evidence="1">
    <location>
        <begin position="1"/>
        <end position="21"/>
    </location>
</feature>
<dbReference type="InterPro" id="IPR024520">
    <property type="entry name" value="DUF3558"/>
</dbReference>
<keyword evidence="3" id="KW-1185">Reference proteome</keyword>
<evidence type="ECO:0000313" key="2">
    <source>
        <dbReference type="EMBL" id="PXY28461.1"/>
    </source>
</evidence>
<dbReference type="EMBL" id="MASW01000002">
    <property type="protein sequence ID" value="PXY28461.1"/>
    <property type="molecule type" value="Genomic_DNA"/>
</dbReference>
<evidence type="ECO:0008006" key="4">
    <source>
        <dbReference type="Google" id="ProtNLM"/>
    </source>
</evidence>
<sequence>MRRPLLLLCCAGVAVLGTACGQPRTEAGTPVAASASATTATAPAASRGALDPCALLGPADRSAAGLTSPGVAKRVGEASACDYTEPGTFGVTITVDGTSGLADLRTEHGRAEPLRIGAHDALRVADEQADDGTCAVLLGTGESASVHVDVSNSSFSDTALACDRARTVADLIEARL</sequence>
<gene>
    <name evidence="2" type="ORF">BAY60_16945</name>
</gene>
<dbReference type="AlphaFoldDB" id="A0A2V4B2G6"/>
<protein>
    <recommendedName>
        <fullName evidence="4">DUF3558 domain-containing protein</fullName>
    </recommendedName>
</protein>
<keyword evidence="1" id="KW-0732">Signal</keyword>
<organism evidence="2 3">
    <name type="scientific">Prauserella muralis</name>
    <dbReference type="NCBI Taxonomy" id="588067"/>
    <lineage>
        <taxon>Bacteria</taxon>
        <taxon>Bacillati</taxon>
        <taxon>Actinomycetota</taxon>
        <taxon>Actinomycetes</taxon>
        <taxon>Pseudonocardiales</taxon>
        <taxon>Pseudonocardiaceae</taxon>
        <taxon>Prauserella</taxon>
    </lineage>
</organism>
<comment type="caution">
    <text evidence="2">The sequence shown here is derived from an EMBL/GenBank/DDBJ whole genome shotgun (WGS) entry which is preliminary data.</text>
</comment>
<feature type="chain" id="PRO_5039193870" description="DUF3558 domain-containing protein" evidence="1">
    <location>
        <begin position="22"/>
        <end position="176"/>
    </location>
</feature>
<evidence type="ECO:0000256" key="1">
    <source>
        <dbReference type="SAM" id="SignalP"/>
    </source>
</evidence>
<proteinExistence type="predicted"/>
<reference evidence="2 3" key="1">
    <citation type="submission" date="2016-07" db="EMBL/GenBank/DDBJ databases">
        <title>Draft genome sequence of Prauserella muralis DSM 45305, isolated from a mould-covered wall in an indoor environment.</title>
        <authorList>
            <person name="Ruckert C."/>
            <person name="Albersmeier A."/>
            <person name="Jiang C.-L."/>
            <person name="Jiang Y."/>
            <person name="Kalinowski J."/>
            <person name="Schneider O."/>
            <person name="Winkler A."/>
            <person name="Zotchev S.B."/>
        </authorList>
    </citation>
    <scope>NUCLEOTIDE SEQUENCE [LARGE SCALE GENOMIC DNA]</scope>
    <source>
        <strain evidence="2 3">DSM 45305</strain>
    </source>
</reference>
<dbReference type="Proteomes" id="UP000249915">
    <property type="component" value="Unassembled WGS sequence"/>
</dbReference>
<dbReference type="PROSITE" id="PS51257">
    <property type="entry name" value="PROKAR_LIPOPROTEIN"/>
    <property type="match status" value="1"/>
</dbReference>
<accession>A0A2V4B2G6</accession>
<name>A0A2V4B2G6_9PSEU</name>
<evidence type="ECO:0000313" key="3">
    <source>
        <dbReference type="Proteomes" id="UP000249915"/>
    </source>
</evidence>